<dbReference type="PROSITE" id="PS50850">
    <property type="entry name" value="MFS"/>
    <property type="match status" value="1"/>
</dbReference>
<dbReference type="VEuPathDB" id="FungiDB:FOXG_00635"/>
<dbReference type="InterPro" id="IPR004737">
    <property type="entry name" value="NO3_transporter_NarK/NarU-like"/>
</dbReference>
<dbReference type="InterPro" id="IPR020846">
    <property type="entry name" value="MFS_dom"/>
</dbReference>
<evidence type="ECO:0000256" key="1">
    <source>
        <dbReference type="ARBA" id="ARBA00004141"/>
    </source>
</evidence>
<feature type="compositionally biased region" description="Basic and acidic residues" evidence="10">
    <location>
        <begin position="259"/>
        <end position="275"/>
    </location>
</feature>
<feature type="transmembrane region" description="Helical" evidence="9">
    <location>
        <begin position="160"/>
        <end position="178"/>
    </location>
</feature>
<keyword evidence="6 9" id="KW-0534">Nitrate assimilation</keyword>
<feature type="transmembrane region" description="Helical" evidence="9">
    <location>
        <begin position="417"/>
        <end position="441"/>
    </location>
</feature>
<dbReference type="STRING" id="426428.A0A0D2X9S0"/>
<evidence type="ECO:0000256" key="7">
    <source>
        <dbReference type="ARBA" id="ARBA00023136"/>
    </source>
</evidence>
<feature type="transmembrane region" description="Helical" evidence="9">
    <location>
        <begin position="32"/>
        <end position="52"/>
    </location>
</feature>
<keyword evidence="9" id="KW-1003">Cell membrane</keyword>
<dbReference type="Gene3D" id="1.20.1250.20">
    <property type="entry name" value="MFS general substrate transporter like domains"/>
    <property type="match status" value="2"/>
</dbReference>
<evidence type="ECO:0000256" key="8">
    <source>
        <dbReference type="ARBA" id="ARBA00023180"/>
    </source>
</evidence>
<evidence type="ECO:0000256" key="6">
    <source>
        <dbReference type="ARBA" id="ARBA00023063"/>
    </source>
</evidence>
<dbReference type="Pfam" id="PF07690">
    <property type="entry name" value="MFS_1"/>
    <property type="match status" value="1"/>
</dbReference>
<dbReference type="InterPro" id="IPR036259">
    <property type="entry name" value="MFS_trans_sf"/>
</dbReference>
<feature type="transmembrane region" description="Helical" evidence="9">
    <location>
        <begin position="388"/>
        <end position="405"/>
    </location>
</feature>
<dbReference type="Proteomes" id="UP000002489">
    <property type="component" value="Unassembled WGS sequence"/>
</dbReference>
<dbReference type="EnsemblFungi" id="FOXG_00635T0">
    <property type="protein sequence ID" value="FOXG_00635P0"/>
    <property type="gene ID" value="FOXG_00635"/>
</dbReference>
<dbReference type="InterPro" id="IPR044772">
    <property type="entry name" value="NO3_transporter"/>
</dbReference>
<feature type="transmembrane region" description="Helical" evidence="9">
    <location>
        <begin position="481"/>
        <end position="502"/>
    </location>
</feature>
<feature type="transmembrane region" description="Helical" evidence="9">
    <location>
        <begin position="72"/>
        <end position="91"/>
    </location>
</feature>
<dbReference type="GO" id="GO:0042128">
    <property type="term" value="P:nitrate assimilation"/>
    <property type="evidence" value="ECO:0007669"/>
    <property type="project" value="UniProtKB-UniRule"/>
</dbReference>
<evidence type="ECO:0000313" key="12">
    <source>
        <dbReference type="Proteomes" id="UP000002489"/>
    </source>
</evidence>
<evidence type="ECO:0000256" key="5">
    <source>
        <dbReference type="ARBA" id="ARBA00022989"/>
    </source>
</evidence>
<evidence type="ECO:0000256" key="2">
    <source>
        <dbReference type="ARBA" id="ARBA00008432"/>
    </source>
</evidence>
<gene>
    <name evidence="11" type="primary">28942938</name>
</gene>
<reference evidence="12" key="1">
    <citation type="journal article" date="2012" name="Mol. Plant Microbe Interact.">
        <title>A highly conserved effector in Fusarium oxysporum is required for full virulence on Arabidopsis.</title>
        <authorList>
            <person name="Thatcher L.F."/>
            <person name="Gardiner D.M."/>
            <person name="Kazan K."/>
            <person name="Manners J."/>
        </authorList>
    </citation>
    <scope>NUCLEOTIDE SEQUENCE [LARGE SCALE GENOMIC DNA]</scope>
    <source>
        <strain evidence="12">Fo5176</strain>
    </source>
</reference>
<dbReference type="SUPFAM" id="SSF103473">
    <property type="entry name" value="MFS general substrate transporter"/>
    <property type="match status" value="1"/>
</dbReference>
<evidence type="ECO:0000313" key="11">
    <source>
        <dbReference type="EnsemblFungi" id="FOXG_00635P0"/>
    </source>
</evidence>
<dbReference type="InterPro" id="IPR011701">
    <property type="entry name" value="MFS"/>
</dbReference>
<dbReference type="GO" id="GO:0015113">
    <property type="term" value="F:nitrite transmembrane transporter activity"/>
    <property type="evidence" value="ECO:0007669"/>
    <property type="project" value="InterPro"/>
</dbReference>
<accession>A0A0D2X9S0</accession>
<feature type="transmembrane region" description="Helical" evidence="9">
    <location>
        <begin position="198"/>
        <end position="219"/>
    </location>
</feature>
<evidence type="ECO:0000256" key="3">
    <source>
        <dbReference type="ARBA" id="ARBA00022448"/>
    </source>
</evidence>
<keyword evidence="7 9" id="KW-0472">Membrane</keyword>
<keyword evidence="4 9" id="KW-0812">Transmembrane</keyword>
<dbReference type="GO" id="GO:0005886">
    <property type="term" value="C:plasma membrane"/>
    <property type="evidence" value="ECO:0007669"/>
    <property type="project" value="UniProtKB-SubCell"/>
</dbReference>
<keyword evidence="5 9" id="KW-1133">Transmembrane helix</keyword>
<dbReference type="GO" id="GO:0015112">
    <property type="term" value="F:nitrate transmembrane transporter activity"/>
    <property type="evidence" value="ECO:0007669"/>
    <property type="project" value="UniProtKB-UniRule"/>
</dbReference>
<feature type="region of interest" description="Disordered" evidence="10">
    <location>
        <begin position="243"/>
        <end position="275"/>
    </location>
</feature>
<protein>
    <recommendedName>
        <fullName evidence="9">Nitrate/nitrite transporter</fullName>
    </recommendedName>
</protein>
<reference evidence="11" key="2">
    <citation type="submission" date="2025-08" db="UniProtKB">
        <authorList>
            <consortium name="EnsemblFungi"/>
        </authorList>
    </citation>
    <scope>IDENTIFICATION</scope>
    <source>
        <strain evidence="11">4287 / CBS 123668 / FGSC 9935 / NRRL 34936</strain>
    </source>
</reference>
<keyword evidence="8" id="KW-0325">Glycoprotein</keyword>
<evidence type="ECO:0000256" key="10">
    <source>
        <dbReference type="SAM" id="MobiDB-lite"/>
    </source>
</evidence>
<keyword evidence="3 9" id="KW-0813">Transport</keyword>
<comment type="similarity">
    <text evidence="2 9">Belongs to the major facilitator superfamily. Nitrate/nitrite porter (TC 2.A.1.8) family.</text>
</comment>
<feature type="transmembrane region" description="Helical" evidence="9">
    <location>
        <begin position="103"/>
        <end position="121"/>
    </location>
</feature>
<proteinExistence type="inferred from homology"/>
<dbReference type="AlphaFoldDB" id="A0A0D2X9S0"/>
<evidence type="ECO:0000256" key="9">
    <source>
        <dbReference type="RuleBase" id="RU366033"/>
    </source>
</evidence>
<dbReference type="PANTHER" id="PTHR23515">
    <property type="entry name" value="HIGH-AFFINITY NITRATE TRANSPORTER 2.3"/>
    <property type="match status" value="1"/>
</dbReference>
<comment type="subcellular location">
    <subcellularLocation>
        <location evidence="9">Cell membrane</location>
        <topology evidence="9">Multi-pass membrane protein</topology>
    </subcellularLocation>
    <subcellularLocation>
        <location evidence="1">Membrane</location>
        <topology evidence="1">Multi-pass membrane protein</topology>
    </subcellularLocation>
</comment>
<organism evidence="11 12">
    <name type="scientific">Fusarium oxysporum (strain Fo5176)</name>
    <name type="common">Fusarium vascular wilt</name>
    <dbReference type="NCBI Taxonomy" id="660025"/>
    <lineage>
        <taxon>Eukaryota</taxon>
        <taxon>Fungi</taxon>
        <taxon>Dikarya</taxon>
        <taxon>Ascomycota</taxon>
        <taxon>Pezizomycotina</taxon>
        <taxon>Sordariomycetes</taxon>
        <taxon>Hypocreomycetidae</taxon>
        <taxon>Hypocreales</taxon>
        <taxon>Nectriaceae</taxon>
        <taxon>Fusarium</taxon>
        <taxon>Fusarium oxysporum species complex</taxon>
    </lineage>
</organism>
<sequence>MGFQIAHLWKAPEVNPISRKARSVPMLNPIDIYGRVFSFSWLGFMLAFWAWYTFPPLLTVTIKEDLHLTPAQIANSNIVSLSATFFLRFLTGPLCDLYGPRRVFAYLILLGCLPIGLAPLVNSATGLYISRFFIGILGATFVPCQVWCTGFFDKNVVGTANALAGGWGNAGGGITYFIMPAVFDSLVAHQGMSPSKAWRVTFIVPLVCLIVCGLGMLFLCPDSPMGSWEDQAMLVRKNMEAHGMSSSGDVTPVGTPDRCGSDEEKNPGEERDVKVGDHEHPISRNEAMEFARGEVIVKPTLRDALHVCYSPQTIFHVATYACSFGGELAINAILSSYFKKNFPHLDQTKASNYAAIFGFLNFLNRPLGGVIADIIYNKCGRNLWLKKVWIVACGVLTGALLIVIGKVNPSEANGGDIGTLVGLVVVMAIFIEAGNGANFALVPHVHPSANGILSGLTGGGGNIGGIMFAVVFRFMHGGNDYAMGLWVIGIITIALNLAVCWIPPLPKGQIGGH</sequence>
<evidence type="ECO:0000256" key="4">
    <source>
        <dbReference type="ARBA" id="ARBA00022692"/>
    </source>
</evidence>
<feature type="transmembrane region" description="Helical" evidence="9">
    <location>
        <begin position="453"/>
        <end position="475"/>
    </location>
</feature>
<dbReference type="PHI-base" id="PHI:7684"/>
<feature type="transmembrane region" description="Helical" evidence="9">
    <location>
        <begin position="127"/>
        <end position="148"/>
    </location>
</feature>
<name>A0A0D2X9S0_FUSOF</name>
<dbReference type="NCBIfam" id="TIGR00886">
    <property type="entry name" value="2A0108"/>
    <property type="match status" value="1"/>
</dbReference>